<dbReference type="Pfam" id="PF11799">
    <property type="entry name" value="IMS_C"/>
    <property type="match status" value="1"/>
</dbReference>
<dbReference type="EMBL" id="JABURY010000016">
    <property type="protein sequence ID" value="MBC9131304.1"/>
    <property type="molecule type" value="Genomic_DNA"/>
</dbReference>
<dbReference type="InterPro" id="IPR017961">
    <property type="entry name" value="DNA_pol_Y-fam_little_finger"/>
</dbReference>
<dbReference type="EC" id="2.7.7.7" evidence="7"/>
<dbReference type="RefSeq" id="WP_187755734.1">
    <property type="nucleotide sequence ID" value="NZ_JABURY010000016.1"/>
</dbReference>
<dbReference type="NCBIfam" id="NF002955">
    <property type="entry name" value="PRK03609.1"/>
    <property type="match status" value="1"/>
</dbReference>
<dbReference type="Pfam" id="PF00817">
    <property type="entry name" value="IMS"/>
    <property type="match status" value="1"/>
</dbReference>
<reference evidence="7 8" key="1">
    <citation type="submission" date="2020-06" db="EMBL/GenBank/DDBJ databases">
        <title>Frischella cerana isolated from Apis cerana gut homogenate.</title>
        <authorList>
            <person name="Wolter L.A."/>
            <person name="Suenami S."/>
            <person name="Miyazaki R."/>
        </authorList>
    </citation>
    <scope>NUCLEOTIDE SEQUENCE [LARGE SCALE GENOMIC DNA]</scope>
    <source>
        <strain evidence="7 8">Ac13</strain>
    </source>
</reference>
<dbReference type="Gene3D" id="3.30.70.270">
    <property type="match status" value="1"/>
</dbReference>
<dbReference type="CDD" id="cd01700">
    <property type="entry name" value="PolY_Pol_V_umuC"/>
    <property type="match status" value="1"/>
</dbReference>
<dbReference type="InterPro" id="IPR036775">
    <property type="entry name" value="DNA_pol_Y-fam_lit_finger_sf"/>
</dbReference>
<dbReference type="PANTHER" id="PTHR11076">
    <property type="entry name" value="DNA REPAIR POLYMERASE UMUC / TRANSFERASE FAMILY MEMBER"/>
    <property type="match status" value="1"/>
</dbReference>
<keyword evidence="5" id="KW-0742">SOS response</keyword>
<keyword evidence="3" id="KW-0741">SOS mutagenesis</keyword>
<dbReference type="Gene3D" id="3.40.1170.60">
    <property type="match status" value="1"/>
</dbReference>
<keyword evidence="4" id="KW-0234">DNA repair</keyword>
<proteinExistence type="inferred from homology"/>
<dbReference type="SUPFAM" id="SSF100879">
    <property type="entry name" value="Lesion bypass DNA polymerase (Y-family), little finger domain"/>
    <property type="match status" value="1"/>
</dbReference>
<evidence type="ECO:0000256" key="5">
    <source>
        <dbReference type="ARBA" id="ARBA00023236"/>
    </source>
</evidence>
<accession>A0ABR7QYM3</accession>
<dbReference type="Gene3D" id="3.30.1490.100">
    <property type="entry name" value="DNA polymerase, Y-family, little finger domain"/>
    <property type="match status" value="1"/>
</dbReference>
<protein>
    <submittedName>
        <fullName evidence="7">Translesion error-prone DNA polymerase V subunit UmuC</fullName>
        <ecNumber evidence="7">2.7.7.7</ecNumber>
    </submittedName>
</protein>
<evidence type="ECO:0000256" key="1">
    <source>
        <dbReference type="ARBA" id="ARBA00010945"/>
    </source>
</evidence>
<evidence type="ECO:0000259" key="6">
    <source>
        <dbReference type="PROSITE" id="PS50173"/>
    </source>
</evidence>
<dbReference type="Proteomes" id="UP000651208">
    <property type="component" value="Unassembled WGS sequence"/>
</dbReference>
<dbReference type="Pfam" id="PF13438">
    <property type="entry name" value="DUF4113"/>
    <property type="match status" value="1"/>
</dbReference>
<dbReference type="InterPro" id="IPR001126">
    <property type="entry name" value="UmuC"/>
</dbReference>
<keyword evidence="8" id="KW-1185">Reference proteome</keyword>
<name>A0ABR7QYM3_9GAMM</name>
<comment type="similarity">
    <text evidence="1">Belongs to the DNA polymerase type-Y family.</text>
</comment>
<evidence type="ECO:0000256" key="4">
    <source>
        <dbReference type="ARBA" id="ARBA00023204"/>
    </source>
</evidence>
<dbReference type="GO" id="GO:0003887">
    <property type="term" value="F:DNA-directed DNA polymerase activity"/>
    <property type="evidence" value="ECO:0007669"/>
    <property type="project" value="UniProtKB-EC"/>
</dbReference>
<keyword evidence="7" id="KW-0548">Nucleotidyltransferase</keyword>
<dbReference type="InterPro" id="IPR043128">
    <property type="entry name" value="Rev_trsase/Diguanyl_cyclase"/>
</dbReference>
<dbReference type="Gene3D" id="1.10.150.20">
    <property type="entry name" value="5' to 3' exonuclease, C-terminal subdomain"/>
    <property type="match status" value="1"/>
</dbReference>
<dbReference type="SUPFAM" id="SSF56672">
    <property type="entry name" value="DNA/RNA polymerases"/>
    <property type="match status" value="1"/>
</dbReference>
<evidence type="ECO:0000256" key="2">
    <source>
        <dbReference type="ARBA" id="ARBA00022763"/>
    </source>
</evidence>
<evidence type="ECO:0000256" key="3">
    <source>
        <dbReference type="ARBA" id="ARBA00023199"/>
    </source>
</evidence>
<gene>
    <name evidence="7" type="primary">umuC</name>
    <name evidence="7" type="ORF">FcAc13_08275</name>
</gene>
<dbReference type="InterPro" id="IPR050116">
    <property type="entry name" value="DNA_polymerase-Y"/>
</dbReference>
<dbReference type="InterPro" id="IPR043502">
    <property type="entry name" value="DNA/RNA_pol_sf"/>
</dbReference>
<dbReference type="PANTHER" id="PTHR11076:SF34">
    <property type="entry name" value="PROTEIN UMUC"/>
    <property type="match status" value="1"/>
</dbReference>
<evidence type="ECO:0000313" key="8">
    <source>
        <dbReference type="Proteomes" id="UP000651208"/>
    </source>
</evidence>
<feature type="domain" description="UmuC" evidence="6">
    <location>
        <begin position="2"/>
        <end position="188"/>
    </location>
</feature>
<dbReference type="InterPro" id="IPR025188">
    <property type="entry name" value="DUF4113"/>
</dbReference>
<keyword evidence="2" id="KW-0227">DNA damage</keyword>
<keyword evidence="7" id="KW-0808">Transferase</keyword>
<comment type="caution">
    <text evidence="7">The sequence shown here is derived from an EMBL/GenBank/DDBJ whole genome shotgun (WGS) entry which is preliminary data.</text>
</comment>
<evidence type="ECO:0000313" key="7">
    <source>
        <dbReference type="EMBL" id="MBC9131304.1"/>
    </source>
</evidence>
<organism evidence="7 8">
    <name type="scientific">Frischella japonica</name>
    <dbReference type="NCBI Taxonomy" id="2741544"/>
    <lineage>
        <taxon>Bacteria</taxon>
        <taxon>Pseudomonadati</taxon>
        <taxon>Pseudomonadota</taxon>
        <taxon>Gammaproteobacteria</taxon>
        <taxon>Orbales</taxon>
        <taxon>Orbaceae</taxon>
        <taxon>Frischella</taxon>
    </lineage>
</organism>
<dbReference type="PROSITE" id="PS50173">
    <property type="entry name" value="UMUC"/>
    <property type="match status" value="1"/>
</dbReference>
<sequence length="422" mass="48265">MFALVDVNAFYASCEKVFRPDLENKPIIVLSNNDGCVIARNDEAKELGIKMGQPYFTLSPEFISQYAIQVFSSNYALYADMSHRVMETLATLAPNIEIYSIDEAFCQLSYSEQQLSLAWQGKIIRDTIQQHNHLTVGVGIGPTKTLAKLANYAAKKWRKTEGVVVLSERNRQRKLMAITPVAEVWGIGRQLTRQLNMMNIHTAMDLAQLSPYQARKKFNVIVERTVRELNGESCLSLEEVSEPRKQIVCSRSFGEKVTEFIVMQEAICNYTARAAEKLRADGQYCQHITVFIRSSPFTPNTPYYSNYASEILAATNDTRQLLTAAQKILKRIWLEDRIYQKAGVILNDFHHHKLKQFDLFLDHKKQIKNETLMKTIDQINRSNMGKIFFASQGVKGQWHMKQQFLSPAYTTQVKDLAKVKIS</sequence>